<proteinExistence type="predicted"/>
<accession>A0A517XSJ8</accession>
<dbReference type="Proteomes" id="UP000319576">
    <property type="component" value="Chromosome"/>
</dbReference>
<gene>
    <name evidence="2" type="ORF">ETAA1_24370</name>
</gene>
<dbReference type="RefSeq" id="WP_145238108.1">
    <property type="nucleotide sequence ID" value="NZ_CP036273.1"/>
</dbReference>
<dbReference type="EMBL" id="CP036273">
    <property type="protein sequence ID" value="QDU20485.1"/>
    <property type="molecule type" value="Genomic_DNA"/>
</dbReference>
<evidence type="ECO:0000313" key="2">
    <source>
        <dbReference type="EMBL" id="QDU20485.1"/>
    </source>
</evidence>
<keyword evidence="1" id="KW-0812">Transmembrane</keyword>
<name>A0A517XSJ8_9BACT</name>
<feature type="transmembrane region" description="Helical" evidence="1">
    <location>
        <begin position="77"/>
        <end position="99"/>
    </location>
</feature>
<evidence type="ECO:0000256" key="1">
    <source>
        <dbReference type="SAM" id="Phobius"/>
    </source>
</evidence>
<feature type="transmembrane region" description="Helical" evidence="1">
    <location>
        <begin position="12"/>
        <end position="33"/>
    </location>
</feature>
<evidence type="ECO:0008006" key="4">
    <source>
        <dbReference type="Google" id="ProtNLM"/>
    </source>
</evidence>
<protein>
    <recommendedName>
        <fullName evidence="4">Major facilitator superfamily (MFS) profile domain-containing protein</fullName>
    </recommendedName>
</protein>
<keyword evidence="3" id="KW-1185">Reference proteome</keyword>
<feature type="transmembrane region" description="Helical" evidence="1">
    <location>
        <begin position="45"/>
        <end position="71"/>
    </location>
</feature>
<dbReference type="AlphaFoldDB" id="A0A517XSJ8"/>
<sequence>MAAEPWVDPVVMTWAGGIGGGVVGLWGAALGTAGSRLVPKGKGQAFVFGLLGVGAVVGVLLLGFGLVALAADQPYPVWYGPTLAGGLLVALSVPFAFIIRGRYRDVELRKMHAAELT</sequence>
<dbReference type="KEGG" id="uli:ETAA1_24370"/>
<keyword evidence="1" id="KW-1133">Transmembrane helix</keyword>
<reference evidence="2 3" key="1">
    <citation type="submission" date="2019-02" db="EMBL/GenBank/DDBJ databases">
        <title>Deep-cultivation of Planctomycetes and their phenomic and genomic characterization uncovers novel biology.</title>
        <authorList>
            <person name="Wiegand S."/>
            <person name="Jogler M."/>
            <person name="Boedeker C."/>
            <person name="Pinto D."/>
            <person name="Vollmers J."/>
            <person name="Rivas-Marin E."/>
            <person name="Kohn T."/>
            <person name="Peeters S.H."/>
            <person name="Heuer A."/>
            <person name="Rast P."/>
            <person name="Oberbeckmann S."/>
            <person name="Bunk B."/>
            <person name="Jeske O."/>
            <person name="Meyerdierks A."/>
            <person name="Storesund J.E."/>
            <person name="Kallscheuer N."/>
            <person name="Luecker S."/>
            <person name="Lage O.M."/>
            <person name="Pohl T."/>
            <person name="Merkel B.J."/>
            <person name="Hornburger P."/>
            <person name="Mueller R.-W."/>
            <person name="Bruemmer F."/>
            <person name="Labrenz M."/>
            <person name="Spormann A.M."/>
            <person name="Op den Camp H."/>
            <person name="Overmann J."/>
            <person name="Amann R."/>
            <person name="Jetten M.S.M."/>
            <person name="Mascher T."/>
            <person name="Medema M.H."/>
            <person name="Devos D.P."/>
            <person name="Kaster A.-K."/>
            <person name="Ovreas L."/>
            <person name="Rohde M."/>
            <person name="Galperin M.Y."/>
            <person name="Jogler C."/>
        </authorList>
    </citation>
    <scope>NUCLEOTIDE SEQUENCE [LARGE SCALE GENOMIC DNA]</scope>
    <source>
        <strain evidence="2 3">ETA_A1</strain>
    </source>
</reference>
<evidence type="ECO:0000313" key="3">
    <source>
        <dbReference type="Proteomes" id="UP000319576"/>
    </source>
</evidence>
<keyword evidence="1" id="KW-0472">Membrane</keyword>
<organism evidence="2 3">
    <name type="scientific">Urbifossiella limnaea</name>
    <dbReference type="NCBI Taxonomy" id="2528023"/>
    <lineage>
        <taxon>Bacteria</taxon>
        <taxon>Pseudomonadati</taxon>
        <taxon>Planctomycetota</taxon>
        <taxon>Planctomycetia</taxon>
        <taxon>Gemmatales</taxon>
        <taxon>Gemmataceae</taxon>
        <taxon>Urbifossiella</taxon>
    </lineage>
</organism>